<dbReference type="Proteomes" id="UP000003692">
    <property type="component" value="Unassembled WGS sequence"/>
</dbReference>
<protein>
    <submittedName>
        <fullName evidence="2">Uncharacterized protein</fullName>
    </submittedName>
</protein>
<organism evidence="2 3">
    <name type="scientific">Edwardsiella tarda ATCC 23685</name>
    <dbReference type="NCBI Taxonomy" id="500638"/>
    <lineage>
        <taxon>Bacteria</taxon>
        <taxon>Pseudomonadati</taxon>
        <taxon>Pseudomonadota</taxon>
        <taxon>Gammaproteobacteria</taxon>
        <taxon>Enterobacterales</taxon>
        <taxon>Hafniaceae</taxon>
        <taxon>Edwardsiella</taxon>
    </lineage>
</organism>
<proteinExistence type="predicted"/>
<sequence>MATMKKAQAGEGHMKYGTFLSANRSPRTEKCRRSTIAGR</sequence>
<evidence type="ECO:0000256" key="1">
    <source>
        <dbReference type="SAM" id="MobiDB-lite"/>
    </source>
</evidence>
<evidence type="ECO:0000313" key="3">
    <source>
        <dbReference type="Proteomes" id="UP000003692"/>
    </source>
</evidence>
<evidence type="ECO:0000313" key="2">
    <source>
        <dbReference type="EMBL" id="EFE24147.1"/>
    </source>
</evidence>
<name>D4F234_EDWTA</name>
<reference evidence="2 3" key="1">
    <citation type="submission" date="2010-02" db="EMBL/GenBank/DDBJ databases">
        <authorList>
            <person name="Weinstock G."/>
            <person name="Sodergren E."/>
            <person name="Clifton S."/>
            <person name="Fulton L."/>
            <person name="Fulton B."/>
            <person name="Courtney L."/>
            <person name="Fronick C."/>
            <person name="Harrison M."/>
            <person name="Strong C."/>
            <person name="Farmer C."/>
            <person name="Delahaunty K."/>
            <person name="Markovic C."/>
            <person name="Hall O."/>
            <person name="Minx P."/>
            <person name="Tomlinson C."/>
            <person name="Mitreva M."/>
            <person name="Nelson J."/>
            <person name="Hou S."/>
            <person name="Wollam A."/>
            <person name="Pepin K.H."/>
            <person name="Johnson M."/>
            <person name="Bhonagiri V."/>
            <person name="Zhang X."/>
            <person name="Suruliraj S."/>
            <person name="Warren W."/>
            <person name="Chinwalla A."/>
            <person name="Mardis E.R."/>
            <person name="Wilson R.K."/>
        </authorList>
    </citation>
    <scope>NUCLEOTIDE SEQUENCE [LARGE SCALE GENOMIC DNA]</scope>
    <source>
        <strain evidence="2 3">ATCC 23685</strain>
    </source>
</reference>
<dbReference type="HOGENOM" id="CLU_3308773_0_0_6"/>
<dbReference type="AlphaFoldDB" id="D4F234"/>
<dbReference type="EMBL" id="ADGK01000030">
    <property type="protein sequence ID" value="EFE24147.1"/>
    <property type="molecule type" value="Genomic_DNA"/>
</dbReference>
<accession>D4F234</accession>
<gene>
    <name evidence="2" type="ORF">EDWATA_00778</name>
</gene>
<comment type="caution">
    <text evidence="2">The sequence shown here is derived from an EMBL/GenBank/DDBJ whole genome shotgun (WGS) entry which is preliminary data.</text>
</comment>
<feature type="region of interest" description="Disordered" evidence="1">
    <location>
        <begin position="1"/>
        <end position="39"/>
    </location>
</feature>